<dbReference type="AlphaFoldDB" id="A0A645E1Y1"/>
<evidence type="ECO:0000313" key="1">
    <source>
        <dbReference type="EMBL" id="MPM95559.1"/>
    </source>
</evidence>
<sequence>MRRRGFTLIELIVVIAVLAVLALLLVPQITGYIEESKARTCESNRKLVERALIISKAQDEDTVITTLDELAQNNNGYYTGGKVCPDGNQNITIKGTKVSCSKHGDTTGGSPTDIPENPGVENTTSGFTIDNKFVSTVIDKDFVTAVFGKGNSWDGIDLKDGDVLYWEGRYYITHNAQSPSNSWSEQRRKEYLNNPNYCVEINLSKVHENKNDLNRGDIYKENGEYYIFFPRSSTNKDDVSNYQKLKIK</sequence>
<name>A0A645E1Y1_9ZZZZ</name>
<dbReference type="Pfam" id="PF07963">
    <property type="entry name" value="N_methyl"/>
    <property type="match status" value="1"/>
</dbReference>
<protein>
    <recommendedName>
        <fullName evidence="2">Prepilin-type N-terminal cleavage/methylation domain-containing protein</fullName>
    </recommendedName>
</protein>
<gene>
    <name evidence="1" type="ORF">SDC9_142714</name>
</gene>
<reference evidence="1" key="1">
    <citation type="submission" date="2019-08" db="EMBL/GenBank/DDBJ databases">
        <authorList>
            <person name="Kucharzyk K."/>
            <person name="Murdoch R.W."/>
            <person name="Higgins S."/>
            <person name="Loffler F."/>
        </authorList>
    </citation>
    <scope>NUCLEOTIDE SEQUENCE</scope>
</reference>
<dbReference type="Gene3D" id="3.30.700.10">
    <property type="entry name" value="Glycoprotein, Type 4 Pilin"/>
    <property type="match status" value="1"/>
</dbReference>
<dbReference type="NCBIfam" id="TIGR02532">
    <property type="entry name" value="IV_pilin_GFxxxE"/>
    <property type="match status" value="1"/>
</dbReference>
<evidence type="ECO:0008006" key="2">
    <source>
        <dbReference type="Google" id="ProtNLM"/>
    </source>
</evidence>
<dbReference type="InterPro" id="IPR045584">
    <property type="entry name" value="Pilin-like"/>
</dbReference>
<accession>A0A645E1Y1</accession>
<dbReference type="InterPro" id="IPR012902">
    <property type="entry name" value="N_methyl_site"/>
</dbReference>
<dbReference type="EMBL" id="VSSQ01042036">
    <property type="protein sequence ID" value="MPM95559.1"/>
    <property type="molecule type" value="Genomic_DNA"/>
</dbReference>
<comment type="caution">
    <text evidence="1">The sequence shown here is derived from an EMBL/GenBank/DDBJ whole genome shotgun (WGS) entry which is preliminary data.</text>
</comment>
<proteinExistence type="predicted"/>
<organism evidence="1">
    <name type="scientific">bioreactor metagenome</name>
    <dbReference type="NCBI Taxonomy" id="1076179"/>
    <lineage>
        <taxon>unclassified sequences</taxon>
        <taxon>metagenomes</taxon>
        <taxon>ecological metagenomes</taxon>
    </lineage>
</organism>
<dbReference type="PROSITE" id="PS00409">
    <property type="entry name" value="PROKAR_NTER_METHYL"/>
    <property type="match status" value="1"/>
</dbReference>
<dbReference type="PANTHER" id="PTHR30093">
    <property type="entry name" value="GENERAL SECRETION PATHWAY PROTEIN G"/>
    <property type="match status" value="1"/>
</dbReference>
<dbReference type="SUPFAM" id="SSF54523">
    <property type="entry name" value="Pili subunits"/>
    <property type="match status" value="1"/>
</dbReference>